<dbReference type="HOGENOM" id="CLU_040908_0_1_1"/>
<dbReference type="InterPro" id="IPR024655">
    <property type="entry name" value="Asl1_glyco_hydro_catalytic"/>
</dbReference>
<feature type="domain" description="Asl1-like glycosyl hydrolase catalytic" evidence="3">
    <location>
        <begin position="115"/>
        <end position="347"/>
    </location>
</feature>
<reference evidence="5" key="2">
    <citation type="submission" date="2015-01" db="EMBL/GenBank/DDBJ databases">
        <title>Evolutionary Origins and Diversification of the Mycorrhizal Mutualists.</title>
        <authorList>
            <consortium name="DOE Joint Genome Institute"/>
            <consortium name="Mycorrhizal Genomics Consortium"/>
            <person name="Kohler A."/>
            <person name="Kuo A."/>
            <person name="Nagy L.G."/>
            <person name="Floudas D."/>
            <person name="Copeland A."/>
            <person name="Barry K.W."/>
            <person name="Cichocki N."/>
            <person name="Veneault-Fourrey C."/>
            <person name="LaButti K."/>
            <person name="Lindquist E.A."/>
            <person name="Lipzen A."/>
            <person name="Lundell T."/>
            <person name="Morin E."/>
            <person name="Murat C."/>
            <person name="Riley R."/>
            <person name="Ohm R."/>
            <person name="Sun H."/>
            <person name="Tunlid A."/>
            <person name="Henrissat B."/>
            <person name="Grigoriev I.V."/>
            <person name="Hibbett D.S."/>
            <person name="Martin F."/>
        </authorList>
    </citation>
    <scope>NUCLEOTIDE SEQUENCE [LARGE SCALE GENOMIC DNA]</scope>
    <source>
        <strain evidence="5">LaAM-08-1</strain>
    </source>
</reference>
<feature type="compositionally biased region" description="Low complexity" evidence="1">
    <location>
        <begin position="61"/>
        <end position="72"/>
    </location>
</feature>
<dbReference type="STRING" id="1095629.A0A0C9YDH1"/>
<dbReference type="Pfam" id="PF11790">
    <property type="entry name" value="Glyco_hydro_cc"/>
    <property type="match status" value="1"/>
</dbReference>
<feature type="chain" id="PRO_5002223241" evidence="2">
    <location>
        <begin position="29"/>
        <end position="349"/>
    </location>
</feature>
<gene>
    <name evidence="4" type="ORF">K443DRAFT_672430</name>
</gene>
<dbReference type="SUPFAM" id="SSF51445">
    <property type="entry name" value="(Trans)glycosidases"/>
    <property type="match status" value="1"/>
</dbReference>
<sequence>MAAKLLNLIALSSLAILACSWGPTATNALSVDTPHNIAARHHGVIAKKKRGTTARRCKPRPASLSSAAKPTTTPAPAPAPTTTPKANPATSTKASGGSGTPSNTGGYNGPPGKVGLAYAGPDDGTISHFITPKVTAIYNWSPWAPASAAALGLEFMPMLWGPKQIGDFTQLVKPGYAKTVLGFNEPNQSGQSNLDPGYAAQLWQQYIQPLKNQGYALVTPACTNAPSGKQWYQSFFSACTGCTFDIIAVHYYGTSPQDFINYITDIHNTFNLDVFVTEFACQNFGGGAQCSDSDVTNFMDTVTGFMDSTSWVKKYFAFGLQHDMVGVNPANQLLASNGYPTALGKDYIN</sequence>
<evidence type="ECO:0000256" key="1">
    <source>
        <dbReference type="SAM" id="MobiDB-lite"/>
    </source>
</evidence>
<dbReference type="InterPro" id="IPR053183">
    <property type="entry name" value="ASL1"/>
</dbReference>
<dbReference type="InterPro" id="IPR017853">
    <property type="entry name" value="GH"/>
</dbReference>
<keyword evidence="2" id="KW-0732">Signal</keyword>
<feature type="signal peptide" evidence="2">
    <location>
        <begin position="1"/>
        <end position="28"/>
    </location>
</feature>
<dbReference type="GO" id="GO:0071966">
    <property type="term" value="P:fungal-type cell wall polysaccharide metabolic process"/>
    <property type="evidence" value="ECO:0007669"/>
    <property type="project" value="TreeGrafter"/>
</dbReference>
<dbReference type="Gene3D" id="3.20.20.80">
    <property type="entry name" value="Glycosidases"/>
    <property type="match status" value="1"/>
</dbReference>
<name>A0A0C9YDH1_9AGAR</name>
<feature type="compositionally biased region" description="Basic residues" evidence="1">
    <location>
        <begin position="47"/>
        <end position="59"/>
    </location>
</feature>
<dbReference type="PANTHER" id="PTHR34154:SF3">
    <property type="entry name" value="ALKALI-SENSITIVE LINKAGE PROTEIN 1"/>
    <property type="match status" value="1"/>
</dbReference>
<dbReference type="GO" id="GO:0009277">
    <property type="term" value="C:fungal-type cell wall"/>
    <property type="evidence" value="ECO:0007669"/>
    <property type="project" value="TreeGrafter"/>
</dbReference>
<evidence type="ECO:0000259" key="3">
    <source>
        <dbReference type="Pfam" id="PF11790"/>
    </source>
</evidence>
<evidence type="ECO:0000313" key="5">
    <source>
        <dbReference type="Proteomes" id="UP000054477"/>
    </source>
</evidence>
<evidence type="ECO:0000313" key="4">
    <source>
        <dbReference type="EMBL" id="KIK08407.1"/>
    </source>
</evidence>
<feature type="region of interest" description="Disordered" evidence="1">
    <location>
        <begin position="47"/>
        <end position="108"/>
    </location>
</feature>
<organism evidence="4 5">
    <name type="scientific">Laccaria amethystina LaAM-08-1</name>
    <dbReference type="NCBI Taxonomy" id="1095629"/>
    <lineage>
        <taxon>Eukaryota</taxon>
        <taxon>Fungi</taxon>
        <taxon>Dikarya</taxon>
        <taxon>Basidiomycota</taxon>
        <taxon>Agaricomycotina</taxon>
        <taxon>Agaricomycetes</taxon>
        <taxon>Agaricomycetidae</taxon>
        <taxon>Agaricales</taxon>
        <taxon>Agaricineae</taxon>
        <taxon>Hydnangiaceae</taxon>
        <taxon>Laccaria</taxon>
    </lineage>
</organism>
<feature type="compositionally biased region" description="Low complexity" evidence="1">
    <location>
        <begin position="82"/>
        <end position="105"/>
    </location>
</feature>
<protein>
    <submittedName>
        <fullName evidence="4">Glycoside hydrolase family 128 protein</fullName>
    </submittedName>
</protein>
<reference evidence="4 5" key="1">
    <citation type="submission" date="2014-04" db="EMBL/GenBank/DDBJ databases">
        <authorList>
            <consortium name="DOE Joint Genome Institute"/>
            <person name="Kuo A."/>
            <person name="Kohler A."/>
            <person name="Nagy L.G."/>
            <person name="Floudas D."/>
            <person name="Copeland A."/>
            <person name="Barry K.W."/>
            <person name="Cichocki N."/>
            <person name="Veneault-Fourrey C."/>
            <person name="LaButti K."/>
            <person name="Lindquist E.A."/>
            <person name="Lipzen A."/>
            <person name="Lundell T."/>
            <person name="Morin E."/>
            <person name="Murat C."/>
            <person name="Sun H."/>
            <person name="Tunlid A."/>
            <person name="Henrissat B."/>
            <person name="Grigoriev I.V."/>
            <person name="Hibbett D.S."/>
            <person name="Martin F."/>
            <person name="Nordberg H.P."/>
            <person name="Cantor M.N."/>
            <person name="Hua S.X."/>
        </authorList>
    </citation>
    <scope>NUCLEOTIDE SEQUENCE [LARGE SCALE GENOMIC DNA]</scope>
    <source>
        <strain evidence="4 5">LaAM-08-1</strain>
    </source>
</reference>
<dbReference type="AlphaFoldDB" id="A0A0C9YDH1"/>
<accession>A0A0C9YDH1</accession>
<dbReference type="PANTHER" id="PTHR34154">
    <property type="entry name" value="ALKALI-SENSITIVE LINKAGE PROTEIN 1"/>
    <property type="match status" value="1"/>
</dbReference>
<dbReference type="EMBL" id="KN838542">
    <property type="protein sequence ID" value="KIK08407.1"/>
    <property type="molecule type" value="Genomic_DNA"/>
</dbReference>
<dbReference type="GO" id="GO:0016787">
    <property type="term" value="F:hydrolase activity"/>
    <property type="evidence" value="ECO:0007669"/>
    <property type="project" value="UniProtKB-KW"/>
</dbReference>
<keyword evidence="5" id="KW-1185">Reference proteome</keyword>
<dbReference type="OrthoDB" id="5959761at2759"/>
<keyword evidence="4" id="KW-0378">Hydrolase</keyword>
<proteinExistence type="predicted"/>
<evidence type="ECO:0000256" key="2">
    <source>
        <dbReference type="SAM" id="SignalP"/>
    </source>
</evidence>
<dbReference type="Proteomes" id="UP000054477">
    <property type="component" value="Unassembled WGS sequence"/>
</dbReference>
<dbReference type="PROSITE" id="PS51257">
    <property type="entry name" value="PROKAR_LIPOPROTEIN"/>
    <property type="match status" value="1"/>
</dbReference>